<dbReference type="Proteomes" id="UP001060301">
    <property type="component" value="Segment"/>
</dbReference>
<organism evidence="1 2">
    <name type="scientific">Leviviridae sp</name>
    <dbReference type="NCBI Taxonomy" id="2027243"/>
    <lineage>
        <taxon>Viruses</taxon>
        <taxon>Riboviria</taxon>
        <taxon>Orthornavirae</taxon>
        <taxon>Lenarviricota</taxon>
        <taxon>Leviviricetes</taxon>
        <taxon>Norzivirales</taxon>
        <taxon>Fiersviridae</taxon>
    </lineage>
</organism>
<evidence type="ECO:0000313" key="2">
    <source>
        <dbReference type="Proteomes" id="UP001060301"/>
    </source>
</evidence>
<proteinExistence type="predicted"/>
<protein>
    <submittedName>
        <fullName evidence="1">Maturation protein</fullName>
    </submittedName>
</protein>
<accession>A0ABY3STT4</accession>
<reference evidence="1" key="2">
    <citation type="journal article" date="2022" name="Nat. Microbiol.">
        <title>RNA viromes from terrestrial sites across China expand environmental viral diversity.</title>
        <authorList>
            <person name="Chiapello M."/>
            <person name="Rodriguez-Romero J."/>
            <person name="Ayllon M.A."/>
            <person name="Turina M."/>
        </authorList>
    </citation>
    <scope>NUCLEOTIDE SEQUENCE</scope>
    <source>
        <strain evidence="1">S48-k141_1263470</strain>
    </source>
</reference>
<sequence length="379" mass="41883">MPTRVRTQQIPFPTGGYIHRTPFAPVLSQSSGTRGKIWKYCSDATGRAQDHPCEIILDDRSGLLGLNGSQGTRTYKDYYGSVWWSRVESHLAVSLPSEGMMATTLLARTNPSRPSVSLINFIVELKDLPGMLRDIGRIKLNKLPVRSPKDLANANLAAQMGWIPLISDIAKLIDFKSAAAKRVEELRKLYSHSGLKRRLNLGTYGAEGSDAFTLESATSLVLSTKRYRSTVVNTWGTVRWKPTAVPNIPLDSKEMLDVCKAIVLGANLRPEYLWNAIPWSWLIDYAANVGEYLTAHNNTVPAVATKVNVMTQTTTTSVWTRTDSNQWVRGGTGLTLYRTKKRAQPTPTLSASLPFLNARQLSILGSLAVQRVAGGRKRT</sequence>
<reference evidence="1" key="1">
    <citation type="submission" date="2021-05" db="EMBL/GenBank/DDBJ databases">
        <authorList>
            <person name="Chen Y.-M."/>
            <person name="Zhang Y.-Z."/>
        </authorList>
    </citation>
    <scope>NUCLEOTIDE SEQUENCE</scope>
    <source>
        <strain evidence="1">S48-k141_1263470</strain>
    </source>
</reference>
<dbReference type="EMBL" id="MZ679514">
    <property type="protein sequence ID" value="UJQ84999.1"/>
    <property type="molecule type" value="Genomic_RNA"/>
</dbReference>
<keyword evidence="2" id="KW-1185">Reference proteome</keyword>
<evidence type="ECO:0000313" key="1">
    <source>
        <dbReference type="EMBL" id="UJQ84999.1"/>
    </source>
</evidence>
<name>A0ABY3STT4_9VIRU</name>